<dbReference type="AlphaFoldDB" id="A0A1X6MKK3"/>
<keyword evidence="3" id="KW-1185">Reference proteome</keyword>
<reference evidence="2 3" key="1">
    <citation type="submission" date="2017-04" db="EMBL/GenBank/DDBJ databases">
        <title>Genome Sequence of the Model Brown-Rot Fungus Postia placenta SB12.</title>
        <authorList>
            <consortium name="DOE Joint Genome Institute"/>
            <person name="Gaskell J."/>
            <person name="Kersten P."/>
            <person name="Larrondo L.F."/>
            <person name="Canessa P."/>
            <person name="Martinez D."/>
            <person name="Hibbett D."/>
            <person name="Schmoll M."/>
            <person name="Kubicek C.P."/>
            <person name="Martinez A.T."/>
            <person name="Yadav J."/>
            <person name="Master E."/>
            <person name="Magnuson J.K."/>
            <person name="James T."/>
            <person name="Yaver D."/>
            <person name="Berka R."/>
            <person name="Labutti K."/>
            <person name="Lipzen A."/>
            <person name="Aerts A."/>
            <person name="Barry K."/>
            <person name="Henrissat B."/>
            <person name="Blanchette R."/>
            <person name="Grigoriev I."/>
            <person name="Cullen D."/>
        </authorList>
    </citation>
    <scope>NUCLEOTIDE SEQUENCE [LARGE SCALE GENOMIC DNA]</scope>
    <source>
        <strain evidence="2 3">MAD-698-R-SB12</strain>
    </source>
</reference>
<dbReference type="EMBL" id="KZ110610">
    <property type="protein sequence ID" value="OSX56924.1"/>
    <property type="molecule type" value="Genomic_DNA"/>
</dbReference>
<protein>
    <submittedName>
        <fullName evidence="2">Uncharacterized protein</fullName>
    </submittedName>
</protein>
<evidence type="ECO:0000313" key="2">
    <source>
        <dbReference type="EMBL" id="OSX56924.1"/>
    </source>
</evidence>
<sequence length="218" mass="23598">MYGCESMGLHGGQGAITLSETRKNHVREKESERKDSQAPPEPATRHLLPRAPGGTAPSVHAEVVGEEEEGDGVHGAEHMDFLQQQGAQARDAAYPAVPGTRSTDTGDTGRWSNRKQYTLARHADAGLLGSVATIWAGPDAGCVKGVIAPRNLQKCSKQRALTEMARWRVLLRCASELARSMLTGRYRRYLHQGSARTWRLVAGRRCASDGRGDIDGTG</sequence>
<accession>A0A1X6MKK3</accession>
<dbReference type="Proteomes" id="UP000194127">
    <property type="component" value="Unassembled WGS sequence"/>
</dbReference>
<dbReference type="RefSeq" id="XP_024333718.1">
    <property type="nucleotide sequence ID" value="XM_024487323.1"/>
</dbReference>
<dbReference type="GeneID" id="36332272"/>
<feature type="region of interest" description="Disordered" evidence="1">
    <location>
        <begin position="1"/>
        <end position="58"/>
    </location>
</feature>
<evidence type="ECO:0000256" key="1">
    <source>
        <dbReference type="SAM" id="MobiDB-lite"/>
    </source>
</evidence>
<gene>
    <name evidence="2" type="ORF">POSPLADRAFT_1158478</name>
</gene>
<feature type="compositionally biased region" description="Low complexity" evidence="1">
    <location>
        <begin position="99"/>
        <end position="110"/>
    </location>
</feature>
<feature type="region of interest" description="Disordered" evidence="1">
    <location>
        <begin position="85"/>
        <end position="111"/>
    </location>
</feature>
<organism evidence="2 3">
    <name type="scientific">Postia placenta MAD-698-R-SB12</name>
    <dbReference type="NCBI Taxonomy" id="670580"/>
    <lineage>
        <taxon>Eukaryota</taxon>
        <taxon>Fungi</taxon>
        <taxon>Dikarya</taxon>
        <taxon>Basidiomycota</taxon>
        <taxon>Agaricomycotina</taxon>
        <taxon>Agaricomycetes</taxon>
        <taxon>Polyporales</taxon>
        <taxon>Adustoporiaceae</taxon>
        <taxon>Rhodonia</taxon>
    </lineage>
</organism>
<evidence type="ECO:0000313" key="3">
    <source>
        <dbReference type="Proteomes" id="UP000194127"/>
    </source>
</evidence>
<feature type="compositionally biased region" description="Basic and acidic residues" evidence="1">
    <location>
        <begin position="20"/>
        <end position="36"/>
    </location>
</feature>
<dbReference type="OrthoDB" id="10293696at2759"/>
<name>A0A1X6MKK3_9APHY</name>
<proteinExistence type="predicted"/>